<keyword evidence="3" id="KW-1185">Reference proteome</keyword>
<dbReference type="SUPFAM" id="SSF55785">
    <property type="entry name" value="PYP-like sensor domain (PAS domain)"/>
    <property type="match status" value="1"/>
</dbReference>
<dbReference type="GO" id="GO:0003723">
    <property type="term" value="F:RNA binding"/>
    <property type="evidence" value="ECO:0007669"/>
    <property type="project" value="InterPro"/>
</dbReference>
<dbReference type="SMART" id="SM01012">
    <property type="entry name" value="ANTAR"/>
    <property type="match status" value="1"/>
</dbReference>
<dbReference type="Gene3D" id="2.10.70.100">
    <property type="match status" value="1"/>
</dbReference>
<name>A0A934I5W1_9MICO</name>
<dbReference type="PROSITE" id="PS50921">
    <property type="entry name" value="ANTAR"/>
    <property type="match status" value="1"/>
</dbReference>
<dbReference type="InterPro" id="IPR005561">
    <property type="entry name" value="ANTAR"/>
</dbReference>
<organism evidence="2 3">
    <name type="scientific">Sanguibacter suaedae</name>
    <dbReference type="NCBI Taxonomy" id="2795737"/>
    <lineage>
        <taxon>Bacteria</taxon>
        <taxon>Bacillati</taxon>
        <taxon>Actinomycetota</taxon>
        <taxon>Actinomycetes</taxon>
        <taxon>Micrococcales</taxon>
        <taxon>Sanguibacteraceae</taxon>
        <taxon>Sanguibacter</taxon>
    </lineage>
</organism>
<dbReference type="Pfam" id="PF03861">
    <property type="entry name" value="ANTAR"/>
    <property type="match status" value="1"/>
</dbReference>
<sequence>MPRATDSSELLAQATALTVGRFTIDLSTGLVEWTDGMFHIHGFRTGEVRPTLELVLAHKHPEDRARITAQLDTVRASGGMLTSLHRVVAADGAVRTVVVVGEGLRGADGQVDRITGYMADLTETHRDVVDTEVRAAVVAFREHAATIEQAKGILMEVHGVSDDDAFDLLRWHSNSTNTKLTSLSQRLVRYADRRNGFLPETTEPGDDARTARHDRRVEKLLPSPTTRGAGCLDVTWRTMWDADIRITGPLEECAEALDQCVQALTLGADEVRTVHLDLAAVPGTETATTALRSAVTALHRGGITVHVSGWDRSALARPVESRR</sequence>
<evidence type="ECO:0000259" key="1">
    <source>
        <dbReference type="PROSITE" id="PS50921"/>
    </source>
</evidence>
<protein>
    <submittedName>
        <fullName evidence="2">ANTAR domain-containing protein</fullName>
    </submittedName>
</protein>
<gene>
    <name evidence="2" type="ORF">JAV76_14275</name>
</gene>
<dbReference type="InterPro" id="IPR035965">
    <property type="entry name" value="PAS-like_dom_sf"/>
</dbReference>
<dbReference type="InterPro" id="IPR000014">
    <property type="entry name" value="PAS"/>
</dbReference>
<dbReference type="InterPro" id="IPR036388">
    <property type="entry name" value="WH-like_DNA-bd_sf"/>
</dbReference>
<evidence type="ECO:0000313" key="3">
    <source>
        <dbReference type="Proteomes" id="UP000602087"/>
    </source>
</evidence>
<reference evidence="2" key="1">
    <citation type="submission" date="2020-12" db="EMBL/GenBank/DDBJ databases">
        <title>Sanguibacter suaedae sp. nov., isolated from Suaeda aralocaspica.</title>
        <authorList>
            <person name="Ma Q."/>
        </authorList>
    </citation>
    <scope>NUCLEOTIDE SEQUENCE</scope>
    <source>
        <strain evidence="2">YZGR15</strain>
    </source>
</reference>
<dbReference type="Pfam" id="PF08447">
    <property type="entry name" value="PAS_3"/>
    <property type="match status" value="1"/>
</dbReference>
<dbReference type="InterPro" id="IPR011006">
    <property type="entry name" value="CheY-like_superfamily"/>
</dbReference>
<dbReference type="Proteomes" id="UP000602087">
    <property type="component" value="Unassembled WGS sequence"/>
</dbReference>
<dbReference type="CDD" id="cd00130">
    <property type="entry name" value="PAS"/>
    <property type="match status" value="1"/>
</dbReference>
<dbReference type="Gene3D" id="3.30.450.20">
    <property type="entry name" value="PAS domain"/>
    <property type="match status" value="1"/>
</dbReference>
<proteinExistence type="predicted"/>
<dbReference type="SUPFAM" id="SSF52172">
    <property type="entry name" value="CheY-like"/>
    <property type="match status" value="1"/>
</dbReference>
<accession>A0A934I5W1</accession>
<dbReference type="Gene3D" id="1.10.10.10">
    <property type="entry name" value="Winged helix-like DNA-binding domain superfamily/Winged helix DNA-binding domain"/>
    <property type="match status" value="1"/>
</dbReference>
<dbReference type="AlphaFoldDB" id="A0A934I5W1"/>
<dbReference type="RefSeq" id="WP_198734745.1">
    <property type="nucleotide sequence ID" value="NZ_JAEINH010000018.1"/>
</dbReference>
<feature type="domain" description="ANTAR" evidence="1">
    <location>
        <begin position="127"/>
        <end position="188"/>
    </location>
</feature>
<dbReference type="InterPro" id="IPR013655">
    <property type="entry name" value="PAS_fold_3"/>
</dbReference>
<comment type="caution">
    <text evidence="2">The sequence shown here is derived from an EMBL/GenBank/DDBJ whole genome shotgun (WGS) entry which is preliminary data.</text>
</comment>
<evidence type="ECO:0000313" key="2">
    <source>
        <dbReference type="EMBL" id="MBI9116179.1"/>
    </source>
</evidence>
<dbReference type="EMBL" id="JAEINH010000018">
    <property type="protein sequence ID" value="MBI9116179.1"/>
    <property type="molecule type" value="Genomic_DNA"/>
</dbReference>